<feature type="transmembrane region" description="Helical" evidence="1">
    <location>
        <begin position="699"/>
        <end position="720"/>
    </location>
</feature>
<feature type="transmembrane region" description="Helical" evidence="1">
    <location>
        <begin position="641"/>
        <end position="660"/>
    </location>
</feature>
<gene>
    <name evidence="3" type="ORF">RCL2_001215700</name>
</gene>
<dbReference type="EMBL" id="BLAL01000087">
    <property type="protein sequence ID" value="GES85066.1"/>
    <property type="molecule type" value="Genomic_DNA"/>
</dbReference>
<dbReference type="OrthoDB" id="2341261at2759"/>
<evidence type="ECO:0000313" key="3">
    <source>
        <dbReference type="EMBL" id="GES85066.1"/>
    </source>
</evidence>
<evidence type="ECO:0000313" key="4">
    <source>
        <dbReference type="Proteomes" id="UP000615446"/>
    </source>
</evidence>
<protein>
    <submittedName>
        <fullName evidence="3">Uncharacterized protein</fullName>
    </submittedName>
</protein>
<proteinExistence type="predicted"/>
<evidence type="ECO:0000256" key="2">
    <source>
        <dbReference type="SAM" id="SignalP"/>
    </source>
</evidence>
<keyword evidence="1" id="KW-1133">Transmembrane helix</keyword>
<dbReference type="Proteomes" id="UP000615446">
    <property type="component" value="Unassembled WGS sequence"/>
</dbReference>
<keyword evidence="1" id="KW-0472">Membrane</keyword>
<sequence length="855" mass="97934">MIILSRTLWLLIIILSSLLTTIAIKHYEELPDLHLDDTGTYDSGTIILLFTQGNDDTRNNTIIHLRIIFNDETVLPPVKIDCSSLPDFIPKCRKSSDQNACSLSPKPLIEGYVLIESIDESKRKKQIIVSWDEKIYSMLELDDYQITTALNSERSFFITELKDGKTLIWRRFIAQDDTSLEIVNGTYNVLKNNTIIKTHNAFSLVEGGYATIILTRTELNNNTLLDEAYVIYFKDDAPYKEFLLHSLISHEGELDFFGGVYTNSFNGSGHIFDYVQNITEFRIHFLSNGAVTAIDTILNFSLYNFLVPTPLFYGGYIGQYFTNGSMVVYDDHNRIKDVFDTSSFNGIMQKQLLLWSVNYDNDQSWEINYTPLNLINNTDSRFIYQNPSINGTSPKINETIQISSTTGRQLDFIINFNRQIMISSGNITIYHYLNDTDLILRQIIPGQSDFCQLYNETAILLKVFVSTLHQINVKYGVKVDNNAVKILSNEEPLLGISERIWTFYTSLNAQEKPADQATVTARLILDDENYKKINSKNDRLLIFQILEDELVRAIPIDPKRLKFQGKIQDENTNNQVLISIIIMPPSKYDGNERNTDCILKDLNEIIKQKKYNLISYGNITRFLDENYGAQTLPDFWARYEFHLIILAFATIIVGCIIFYANYKYSEGNNFSIIKIIMIISDLVLDILFVNTSAKEAPHLFVFSLLSVVIPIMFNMTVTIYSLIQEIIYNEDFNNWCKKNGFIISIFTILSSADVEALHILSSKIAGLNPFSAPPLSNKITTLVFWTGCINILLEDIPQFIIQIYYSKGIIVYTIIPTLSIISSFVTLCISLVGRIYFFFMHFHSNKKSNNPLMIN</sequence>
<feature type="transmembrane region" description="Helical" evidence="1">
    <location>
        <begin position="741"/>
        <end position="760"/>
    </location>
</feature>
<keyword evidence="1" id="KW-0812">Transmembrane</keyword>
<feature type="transmembrane region" description="Helical" evidence="1">
    <location>
        <begin position="672"/>
        <end position="693"/>
    </location>
</feature>
<organism evidence="3 4">
    <name type="scientific">Rhizophagus clarus</name>
    <dbReference type="NCBI Taxonomy" id="94130"/>
    <lineage>
        <taxon>Eukaryota</taxon>
        <taxon>Fungi</taxon>
        <taxon>Fungi incertae sedis</taxon>
        <taxon>Mucoromycota</taxon>
        <taxon>Glomeromycotina</taxon>
        <taxon>Glomeromycetes</taxon>
        <taxon>Glomerales</taxon>
        <taxon>Glomeraceae</taxon>
        <taxon>Rhizophagus</taxon>
    </lineage>
</organism>
<reference evidence="3" key="1">
    <citation type="submission" date="2019-10" db="EMBL/GenBank/DDBJ databases">
        <title>Conservation and host-specific expression of non-tandemly repeated heterogenous ribosome RNA gene in arbuscular mycorrhizal fungi.</title>
        <authorList>
            <person name="Maeda T."/>
            <person name="Kobayashi Y."/>
            <person name="Nakagawa T."/>
            <person name="Ezawa T."/>
            <person name="Yamaguchi K."/>
            <person name="Bino T."/>
            <person name="Nishimoto Y."/>
            <person name="Shigenobu S."/>
            <person name="Kawaguchi M."/>
        </authorList>
    </citation>
    <scope>NUCLEOTIDE SEQUENCE</scope>
    <source>
        <strain evidence="3">HR1</strain>
    </source>
</reference>
<comment type="caution">
    <text evidence="3">The sequence shown here is derived from an EMBL/GenBank/DDBJ whole genome shotgun (WGS) entry which is preliminary data.</text>
</comment>
<feature type="chain" id="PRO_5034759961" evidence="2">
    <location>
        <begin position="24"/>
        <end position="855"/>
    </location>
</feature>
<feature type="signal peptide" evidence="2">
    <location>
        <begin position="1"/>
        <end position="23"/>
    </location>
</feature>
<keyword evidence="2" id="KW-0732">Signal</keyword>
<dbReference type="AlphaFoldDB" id="A0A8H3LFV6"/>
<feature type="transmembrane region" description="Helical" evidence="1">
    <location>
        <begin position="809"/>
        <end position="837"/>
    </location>
</feature>
<evidence type="ECO:0000256" key="1">
    <source>
        <dbReference type="SAM" id="Phobius"/>
    </source>
</evidence>
<accession>A0A8H3LFV6</accession>
<name>A0A8H3LFV6_9GLOM</name>